<feature type="compositionally biased region" description="Basic and acidic residues" evidence="18">
    <location>
        <begin position="189"/>
        <end position="215"/>
    </location>
</feature>
<dbReference type="InterPro" id="IPR013320">
    <property type="entry name" value="ConA-like_dom_sf"/>
</dbReference>
<evidence type="ECO:0000256" key="1">
    <source>
        <dbReference type="ARBA" id="ARBA00004319"/>
    </source>
</evidence>
<evidence type="ECO:0000256" key="13">
    <source>
        <dbReference type="ARBA" id="ARBA00037091"/>
    </source>
</evidence>
<protein>
    <recommendedName>
        <fullName evidence="3 14">Calreticulin</fullName>
    </recommendedName>
</protein>
<dbReference type="GO" id="GO:0006457">
    <property type="term" value="P:protein folding"/>
    <property type="evidence" value="ECO:0007669"/>
    <property type="project" value="InterPro"/>
</dbReference>
<gene>
    <name evidence="19" type="ORF">OLEA9_A080840</name>
</gene>
<keyword evidence="7" id="KW-0677">Repeat</keyword>
<dbReference type="GO" id="GO:0005789">
    <property type="term" value="C:endoplasmic reticulum membrane"/>
    <property type="evidence" value="ECO:0007669"/>
    <property type="project" value="TreeGrafter"/>
</dbReference>
<evidence type="ECO:0000256" key="5">
    <source>
        <dbReference type="ARBA" id="ARBA00022729"/>
    </source>
</evidence>
<dbReference type="Gramene" id="OE9A080840T1">
    <property type="protein sequence ID" value="OE9A080840C1"/>
    <property type="gene ID" value="OE9A080840"/>
</dbReference>
<dbReference type="GO" id="GO:0030246">
    <property type="term" value="F:carbohydrate binding"/>
    <property type="evidence" value="ECO:0007669"/>
    <property type="project" value="UniProtKB-KW"/>
</dbReference>
<evidence type="ECO:0000256" key="7">
    <source>
        <dbReference type="ARBA" id="ARBA00022737"/>
    </source>
</evidence>
<feature type="binding site" evidence="15">
    <location>
        <position position="115"/>
    </location>
    <ligand>
        <name>an alpha-D-glucoside</name>
        <dbReference type="ChEBI" id="CHEBI:22390"/>
    </ligand>
</feature>
<dbReference type="SUPFAM" id="SSF49899">
    <property type="entry name" value="Concanavalin A-like lectins/glucanases"/>
    <property type="match status" value="1"/>
</dbReference>
<keyword evidence="8 14" id="KW-0256">Endoplasmic reticulum</keyword>
<feature type="binding site" evidence="15">
    <location>
        <position position="282"/>
    </location>
    <ligand>
        <name>an alpha-D-glucoside</name>
        <dbReference type="ChEBI" id="CHEBI:22390"/>
    </ligand>
</feature>
<dbReference type="Proteomes" id="UP000594638">
    <property type="component" value="Unassembled WGS sequence"/>
</dbReference>
<evidence type="ECO:0000256" key="6">
    <source>
        <dbReference type="ARBA" id="ARBA00022734"/>
    </source>
</evidence>
<evidence type="ECO:0000256" key="8">
    <source>
        <dbReference type="ARBA" id="ARBA00022824"/>
    </source>
</evidence>
<evidence type="ECO:0000256" key="15">
    <source>
        <dbReference type="PIRSR" id="PIRSR002356-1"/>
    </source>
</evidence>
<comment type="similarity">
    <text evidence="2 14 17">Belongs to the calreticulin family.</text>
</comment>
<dbReference type="GO" id="GO:0036503">
    <property type="term" value="P:ERAD pathway"/>
    <property type="evidence" value="ECO:0007669"/>
    <property type="project" value="TreeGrafter"/>
</dbReference>
<keyword evidence="9" id="KW-0862">Zinc</keyword>
<feature type="binding site" evidence="15">
    <location>
        <position position="108"/>
    </location>
    <ligand>
        <name>an alpha-D-glucoside</name>
        <dbReference type="ChEBI" id="CHEBI:22390"/>
    </ligand>
</feature>
<evidence type="ECO:0000256" key="2">
    <source>
        <dbReference type="ARBA" id="ARBA00010983"/>
    </source>
</evidence>
<dbReference type="PROSITE" id="PS00804">
    <property type="entry name" value="CALRETICULIN_2"/>
    <property type="match status" value="1"/>
</dbReference>
<feature type="compositionally biased region" description="Basic and acidic residues" evidence="18">
    <location>
        <begin position="349"/>
        <end position="364"/>
    </location>
</feature>
<proteinExistence type="inferred from homology"/>
<dbReference type="OrthoDB" id="1938156at2759"/>
<keyword evidence="11" id="KW-0325">Glycoprotein</keyword>
<evidence type="ECO:0000256" key="18">
    <source>
        <dbReference type="SAM" id="MobiDB-lite"/>
    </source>
</evidence>
<dbReference type="PROSITE" id="PS00803">
    <property type="entry name" value="CALRETICULIN_1"/>
    <property type="match status" value="1"/>
</dbReference>
<keyword evidence="6" id="KW-0430">Lectin</keyword>
<name>A0A8S0R2W4_OLEEU</name>
<dbReference type="InterPro" id="IPR009033">
    <property type="entry name" value="Calreticulin/calnexin_P_dom_sf"/>
</dbReference>
<feature type="compositionally biased region" description="Acidic residues" evidence="18">
    <location>
        <begin position="365"/>
        <end position="380"/>
    </location>
</feature>
<dbReference type="InterPro" id="IPR001580">
    <property type="entry name" value="Calret/calnex"/>
</dbReference>
<dbReference type="InterPro" id="IPR009169">
    <property type="entry name" value="Calreticulin"/>
</dbReference>
<evidence type="ECO:0000256" key="9">
    <source>
        <dbReference type="ARBA" id="ARBA00022833"/>
    </source>
</evidence>
<keyword evidence="12 14" id="KW-0143">Chaperone</keyword>
<comment type="caution">
    <text evidence="19">The sequence shown here is derived from an EMBL/GenBank/DDBJ whole genome shotgun (WGS) entry which is preliminary data.</text>
</comment>
<feature type="region of interest" description="Disordered" evidence="18">
    <location>
        <begin position="187"/>
        <end position="238"/>
    </location>
</feature>
<dbReference type="FunFam" id="2.60.120.200:FF:000339">
    <property type="entry name" value="Calreticulin 3"/>
    <property type="match status" value="1"/>
</dbReference>
<dbReference type="PANTHER" id="PTHR11073">
    <property type="entry name" value="CALRETICULIN AND CALNEXIN"/>
    <property type="match status" value="1"/>
</dbReference>
<dbReference type="PRINTS" id="PR00626">
    <property type="entry name" value="CALRETICULIN"/>
</dbReference>
<feature type="binding site" evidence="15">
    <location>
        <position position="89"/>
    </location>
    <ligand>
        <name>an alpha-D-glucoside</name>
        <dbReference type="ChEBI" id="CHEBI:22390"/>
    </ligand>
</feature>
<reference evidence="19 20" key="1">
    <citation type="submission" date="2019-12" db="EMBL/GenBank/DDBJ databases">
        <authorList>
            <person name="Alioto T."/>
            <person name="Alioto T."/>
            <person name="Gomez Garrido J."/>
        </authorList>
    </citation>
    <scope>NUCLEOTIDE SEQUENCE [LARGE SCALE GENOMIC DNA]</scope>
</reference>
<dbReference type="EMBL" id="CACTIH010002053">
    <property type="protein sequence ID" value="CAA2972482.1"/>
    <property type="molecule type" value="Genomic_DNA"/>
</dbReference>
<dbReference type="InterPro" id="IPR018124">
    <property type="entry name" value="Calret/calnex_CS"/>
</dbReference>
<evidence type="ECO:0000313" key="20">
    <source>
        <dbReference type="Proteomes" id="UP000594638"/>
    </source>
</evidence>
<comment type="subcellular location">
    <subcellularLocation>
        <location evidence="1 14">Endoplasmic reticulum lumen</location>
    </subcellularLocation>
</comment>
<organism evidence="19 20">
    <name type="scientific">Olea europaea subsp. europaea</name>
    <dbReference type="NCBI Taxonomy" id="158383"/>
    <lineage>
        <taxon>Eukaryota</taxon>
        <taxon>Viridiplantae</taxon>
        <taxon>Streptophyta</taxon>
        <taxon>Embryophyta</taxon>
        <taxon>Tracheophyta</taxon>
        <taxon>Spermatophyta</taxon>
        <taxon>Magnoliopsida</taxon>
        <taxon>eudicotyledons</taxon>
        <taxon>Gunneridae</taxon>
        <taxon>Pentapetalae</taxon>
        <taxon>asterids</taxon>
        <taxon>lamiids</taxon>
        <taxon>Lamiales</taxon>
        <taxon>Oleaceae</taxon>
        <taxon>Oleeae</taxon>
        <taxon>Olea</taxon>
    </lineage>
</organism>
<feature type="region of interest" description="Disordered" evidence="18">
    <location>
        <begin position="312"/>
        <end position="380"/>
    </location>
</feature>
<dbReference type="PANTHER" id="PTHR11073:SF2">
    <property type="entry name" value="CALRETICULIN"/>
    <property type="match status" value="1"/>
</dbReference>
<keyword evidence="5" id="KW-0732">Signal</keyword>
<dbReference type="SUPFAM" id="SSF63887">
    <property type="entry name" value="P-domain of calnexin/calreticulin"/>
    <property type="match status" value="1"/>
</dbReference>
<comment type="function">
    <text evidence="13">Molecular calcium-binding chaperone promoting folding, oligomeric assembly and quality control in the ER via the calreticulin/calnexin cycle. This lectin may interact transiently with almost all of the monoglucosylated glycoproteins that are synthesized in the ER.</text>
</comment>
<dbReference type="Pfam" id="PF00262">
    <property type="entry name" value="Calreticulin"/>
    <property type="match status" value="2"/>
</dbReference>
<dbReference type="AlphaFoldDB" id="A0A8S0R2W4"/>
<evidence type="ECO:0000256" key="16">
    <source>
        <dbReference type="PIRSR" id="PIRSR002356-3"/>
    </source>
</evidence>
<keyword evidence="4" id="KW-0479">Metal-binding</keyword>
<evidence type="ECO:0000256" key="14">
    <source>
        <dbReference type="PIRNR" id="PIRNR002356"/>
    </source>
</evidence>
<feature type="compositionally biased region" description="Basic and acidic residues" evidence="18">
    <location>
        <begin position="312"/>
        <end position="339"/>
    </location>
</feature>
<evidence type="ECO:0000256" key="17">
    <source>
        <dbReference type="RuleBase" id="RU362126"/>
    </source>
</evidence>
<feature type="compositionally biased region" description="Acidic residues" evidence="18">
    <location>
        <begin position="216"/>
        <end position="225"/>
    </location>
</feature>
<evidence type="ECO:0000256" key="3">
    <source>
        <dbReference type="ARBA" id="ARBA00015837"/>
    </source>
</evidence>
<dbReference type="FunFam" id="2.60.120.200:FF:000018">
    <property type="entry name" value="Calreticulin 1b"/>
    <property type="match status" value="1"/>
</dbReference>
<sequence length="380" mass="43691">MYCFVKYEDGRENRWVKSDWKKDQNMAGEWNFTSGKWNGDSTDKGIQTSEDYRFYAISGEFPEFSNKDKTLIFQFSVKHEQKLDCGGGYMKLLSGDIDQKKFGGDTPYSIMFGPDICGYSTKKIHAILTYKGTNHLIKKEVPCETDQLTHVYTFIIRPDATYSILVDNVEKQSGSLYSDWDLLPPSTIKDPEAKKPEDWDDREYIPDPEDKKPEPEDYDDEEDGEWTPPTITNPEYWGPWKPKKVKNANYKGKWKAPIIDNPEFKDDPDLYVFPNLKYVGIELWQVKSGTLFDNILLCDDVEYAKNVAEETWGKHKDAEKAAFDEAENKREEEQPKDDPVDSDAEDGDGDGKDADADDDIKSDTMEDDDASVNDDVHDEL</sequence>
<evidence type="ECO:0000256" key="4">
    <source>
        <dbReference type="ARBA" id="ARBA00022723"/>
    </source>
</evidence>
<keyword evidence="10" id="KW-0106">Calcium</keyword>
<feature type="disulfide bond" evidence="16">
    <location>
        <begin position="85"/>
        <end position="117"/>
    </location>
</feature>
<dbReference type="GO" id="GO:0005509">
    <property type="term" value="F:calcium ion binding"/>
    <property type="evidence" value="ECO:0007669"/>
    <property type="project" value="InterPro"/>
</dbReference>
<accession>A0A8S0R2W4</accession>
<evidence type="ECO:0000256" key="12">
    <source>
        <dbReference type="ARBA" id="ARBA00023186"/>
    </source>
</evidence>
<dbReference type="GO" id="GO:0005788">
    <property type="term" value="C:endoplasmic reticulum lumen"/>
    <property type="evidence" value="ECO:0007669"/>
    <property type="project" value="UniProtKB-SubCell"/>
</dbReference>
<dbReference type="GO" id="GO:0051082">
    <property type="term" value="F:unfolded protein binding"/>
    <property type="evidence" value="ECO:0007669"/>
    <property type="project" value="InterPro"/>
</dbReference>
<dbReference type="PIRSF" id="PIRSF002356">
    <property type="entry name" value="Calreticulin"/>
    <property type="match status" value="1"/>
</dbReference>
<dbReference type="Gene3D" id="2.60.120.200">
    <property type="match status" value="2"/>
</dbReference>
<evidence type="ECO:0000256" key="11">
    <source>
        <dbReference type="ARBA" id="ARBA00023180"/>
    </source>
</evidence>
<keyword evidence="16" id="KW-1015">Disulfide bond</keyword>
<evidence type="ECO:0000313" key="19">
    <source>
        <dbReference type="EMBL" id="CAA2972482.1"/>
    </source>
</evidence>
<keyword evidence="20" id="KW-1185">Reference proteome</keyword>
<feature type="binding site" evidence="15">
    <location>
        <position position="91"/>
    </location>
    <ligand>
        <name>an alpha-D-glucoside</name>
        <dbReference type="ChEBI" id="CHEBI:22390"/>
    </ligand>
</feature>
<evidence type="ECO:0000256" key="10">
    <source>
        <dbReference type="ARBA" id="ARBA00022837"/>
    </source>
</evidence>